<gene>
    <name evidence="2" type="ORF">ATNIH1004_002158</name>
</gene>
<dbReference type="AlphaFoldDB" id="A0A5M9N4J5"/>
<dbReference type="RefSeq" id="XP_033428848.1">
    <property type="nucleotide sequence ID" value="XM_033566853.1"/>
</dbReference>
<feature type="region of interest" description="Disordered" evidence="1">
    <location>
        <begin position="240"/>
        <end position="265"/>
    </location>
</feature>
<evidence type="ECO:0000313" key="2">
    <source>
        <dbReference type="EMBL" id="KAA8649487.1"/>
    </source>
</evidence>
<accession>A0A5M9N4J5</accession>
<proteinExistence type="predicted"/>
<feature type="region of interest" description="Disordered" evidence="1">
    <location>
        <begin position="300"/>
        <end position="332"/>
    </location>
</feature>
<evidence type="ECO:0000256" key="1">
    <source>
        <dbReference type="SAM" id="MobiDB-lite"/>
    </source>
</evidence>
<protein>
    <recommendedName>
        <fullName evidence="4">Aflatoxin regulatory protein domain-containing protein</fullName>
    </recommendedName>
</protein>
<comment type="caution">
    <text evidence="2">The sequence shown here is derived from an EMBL/GenBank/DDBJ whole genome shotgun (WGS) entry which is preliminary data.</text>
</comment>
<evidence type="ECO:0008006" key="4">
    <source>
        <dbReference type="Google" id="ProtNLM"/>
    </source>
</evidence>
<dbReference type="GeneID" id="54324860"/>
<reference evidence="2 3" key="1">
    <citation type="submission" date="2019-08" db="EMBL/GenBank/DDBJ databases">
        <title>The genome sequence of a newly discovered highly antifungal drug resistant Aspergillus species, Aspergillus tanneri NIH 1004.</title>
        <authorList>
            <person name="Mounaud S."/>
            <person name="Singh I."/>
            <person name="Joardar V."/>
            <person name="Pakala S."/>
            <person name="Pakala S."/>
            <person name="Venepally P."/>
            <person name="Chung J.K."/>
            <person name="Losada L."/>
            <person name="Nierman W.C."/>
        </authorList>
    </citation>
    <scope>NUCLEOTIDE SEQUENCE [LARGE SCALE GENOMIC DNA]</scope>
    <source>
        <strain evidence="2 3">NIH1004</strain>
    </source>
</reference>
<sequence>MDLVGYPGGWLAIDATIRKYDVLPELQLMVPVNVVRMRERNVSLSPLADLEGPARNRKEVQAHVAPISPLPHPQEALTAATASTPSLANVDERGVSDLQPEPLLGAPSMSTPEDAQVHVARRQATELRELNRSAIITTNGFSSSADCDSPSSLSNTLLDVEMLKDSIPLFEEYTTGAQDKWLRLSNPSHLDPTEFSFGSSVDILSEPKFTSECSNQRSYTEDVWFQELSNLSTSLYQHSRSFDSKQRHQNQLNSDSVPGAGSAEQDSVLPIDRVLALTQAMSETLSKWPVVTMTPYSAAGHGPHGGCPPVSSLSQGDGGSDGTSANSATGGNDQLAPTLDCPTALLILACYLRLLHLYNTVLPQLHDCSPTPASVQSAPCQGMGSRTPLQFQIGCFSASPTSSLQLLLHLTSHLLENVEMAISRVASSLNTQGFSSDSMDQPPTASECFTSNGMSWGMPDEFSHSPAFATVAKAAVVEAKSAQQAVRRRLHQLQRELSRPK</sequence>
<dbReference type="EMBL" id="QUQM01000001">
    <property type="protein sequence ID" value="KAA8649487.1"/>
    <property type="molecule type" value="Genomic_DNA"/>
</dbReference>
<feature type="region of interest" description="Disordered" evidence="1">
    <location>
        <begin position="97"/>
        <end position="118"/>
    </location>
</feature>
<evidence type="ECO:0000313" key="3">
    <source>
        <dbReference type="Proteomes" id="UP000324241"/>
    </source>
</evidence>
<name>A0A5M9N4J5_9EURO</name>
<dbReference type="VEuPathDB" id="FungiDB:EYZ11_008932"/>
<organism evidence="2 3">
    <name type="scientific">Aspergillus tanneri</name>
    <dbReference type="NCBI Taxonomy" id="1220188"/>
    <lineage>
        <taxon>Eukaryota</taxon>
        <taxon>Fungi</taxon>
        <taxon>Dikarya</taxon>
        <taxon>Ascomycota</taxon>
        <taxon>Pezizomycotina</taxon>
        <taxon>Eurotiomycetes</taxon>
        <taxon>Eurotiomycetidae</taxon>
        <taxon>Eurotiales</taxon>
        <taxon>Aspergillaceae</taxon>
        <taxon>Aspergillus</taxon>
        <taxon>Aspergillus subgen. Circumdati</taxon>
    </lineage>
</organism>
<dbReference type="Proteomes" id="UP000324241">
    <property type="component" value="Unassembled WGS sequence"/>
</dbReference>